<dbReference type="InterPro" id="IPR016102">
    <property type="entry name" value="Succinyl-CoA_synth-like"/>
</dbReference>
<evidence type="ECO:0000256" key="1">
    <source>
        <dbReference type="ARBA" id="ARBA00022532"/>
    </source>
</evidence>
<reference evidence="2" key="1">
    <citation type="submission" date="2023-02" db="EMBL/GenBank/DDBJ databases">
        <title>Description and genomic characterization of Salipiger bruguierae sp. nov., isolated from the sediment of mangrove plant Bruguiera sexangula.</title>
        <authorList>
            <person name="Long M."/>
        </authorList>
    </citation>
    <scope>NUCLEOTIDE SEQUENCE</scope>
    <source>
        <strain evidence="2">H15</strain>
    </source>
</reference>
<dbReference type="EMBL" id="CP123384">
    <property type="protein sequence ID" value="XCC93126.1"/>
    <property type="molecule type" value="Genomic_DNA"/>
</dbReference>
<dbReference type="SUPFAM" id="SSF51735">
    <property type="entry name" value="NAD(P)-binding Rossmann-fold domains"/>
    <property type="match status" value="1"/>
</dbReference>
<sequence length="568" mass="58081">MSSALSRSLSPRSIALIGPVDELASAVSALRAMGYPWAIRPVAAEGGAVAGVTSVRSIAELPGAPDLAYVALRGAPLREALQRLAELGAGAAVCPHLDAAALAAMGPAPLPVFAGGLLSAVSRLPFWPGVARTAPVTRGVALLLADPARLPRLLSLRHGLPVSCALPLGDPAGPGLLPLAAQMLADERVTALAVQADRLAAPAQILELGRMAQLHGKAVIYLSQRLRPGPAALLRRAGMAHVAEPAALVEALWILHVVGPLPANALAALAFAPGMAARAAEVARTQGLRFAPLSPAQQDALRRALPEGRAPGNPLDATGLLDGDVEHLAQVLAEMMAGEAVLSLAVIRNAGEAGWDRAAEAAAQAREQVGMPLALLAPNRAEMTELRSQALLKAGVIPLAGLKPALAALRATIEIGSLVPVGAPLLMPRPGTDAPEKSRGAAAGAVLGLALREAAGEAPPLRLRLSADPTFGYLIELSAPGGRTASGLLPLSPRALRDMAHRLSSAEPQAAALQAVLAAVQAHVTASDGRIAGLEIGVDLRENGSAEARSIEIRAWSEDEAARRRSPE</sequence>
<gene>
    <name evidence="2" type="ORF">PVT71_11645</name>
</gene>
<accession>A0AAU8ADY8</accession>
<dbReference type="PANTHER" id="PTHR42793">
    <property type="entry name" value="COA BINDING DOMAIN CONTAINING PROTEIN"/>
    <property type="match status" value="1"/>
</dbReference>
<dbReference type="AlphaFoldDB" id="A0AAU8ADY8"/>
<evidence type="ECO:0008006" key="3">
    <source>
        <dbReference type="Google" id="ProtNLM"/>
    </source>
</evidence>
<dbReference type="Gene3D" id="3.40.50.720">
    <property type="entry name" value="NAD(P)-binding Rossmann-like Domain"/>
    <property type="match status" value="1"/>
</dbReference>
<dbReference type="GO" id="GO:0006099">
    <property type="term" value="P:tricarboxylic acid cycle"/>
    <property type="evidence" value="ECO:0007669"/>
    <property type="project" value="UniProtKB-KW"/>
</dbReference>
<evidence type="ECO:0000313" key="2">
    <source>
        <dbReference type="EMBL" id="XCC93126.1"/>
    </source>
</evidence>
<dbReference type="InterPro" id="IPR036291">
    <property type="entry name" value="NAD(P)-bd_dom_sf"/>
</dbReference>
<dbReference type="Gene3D" id="3.40.50.261">
    <property type="entry name" value="Succinyl-CoA synthetase domains"/>
    <property type="match status" value="1"/>
</dbReference>
<keyword evidence="1" id="KW-0816">Tricarboxylic acid cycle</keyword>
<proteinExistence type="predicted"/>
<dbReference type="SUPFAM" id="SSF52210">
    <property type="entry name" value="Succinyl-CoA synthetase domains"/>
    <property type="match status" value="2"/>
</dbReference>
<dbReference type="RefSeq" id="WP_353471950.1">
    <property type="nucleotide sequence ID" value="NZ_CP123384.1"/>
</dbReference>
<dbReference type="PANTHER" id="PTHR42793:SF1">
    <property type="entry name" value="PEPTIDYL-LYSINE N-ACETYLTRANSFERASE PATZ"/>
    <property type="match status" value="1"/>
</dbReference>
<name>A0AAU8ADY8_9RHOB</name>
<organism evidence="2">
    <name type="scientific">Alloyangia sp. H15</name>
    <dbReference type="NCBI Taxonomy" id="3029062"/>
    <lineage>
        <taxon>Bacteria</taxon>
        <taxon>Pseudomonadati</taxon>
        <taxon>Pseudomonadota</taxon>
        <taxon>Alphaproteobacteria</taxon>
        <taxon>Rhodobacterales</taxon>
        <taxon>Roseobacteraceae</taxon>
        <taxon>Alloyangia</taxon>
    </lineage>
</organism>
<protein>
    <recommendedName>
        <fullName evidence="3">ATP-grasp domain-containing protein</fullName>
    </recommendedName>
</protein>